<dbReference type="EMBL" id="GBRH01162590">
    <property type="protein sequence ID" value="JAE35306.1"/>
    <property type="molecule type" value="Transcribed_RNA"/>
</dbReference>
<sequence>MLSNTLITSSKALRHLQRISANVFTNMRKKQSSC</sequence>
<organism evidence="1">
    <name type="scientific">Arundo donax</name>
    <name type="common">Giant reed</name>
    <name type="synonym">Donax arundinaceus</name>
    <dbReference type="NCBI Taxonomy" id="35708"/>
    <lineage>
        <taxon>Eukaryota</taxon>
        <taxon>Viridiplantae</taxon>
        <taxon>Streptophyta</taxon>
        <taxon>Embryophyta</taxon>
        <taxon>Tracheophyta</taxon>
        <taxon>Spermatophyta</taxon>
        <taxon>Magnoliopsida</taxon>
        <taxon>Liliopsida</taxon>
        <taxon>Poales</taxon>
        <taxon>Poaceae</taxon>
        <taxon>PACMAD clade</taxon>
        <taxon>Arundinoideae</taxon>
        <taxon>Arundineae</taxon>
        <taxon>Arundo</taxon>
    </lineage>
</organism>
<dbReference type="AlphaFoldDB" id="A0A0A9HKB3"/>
<reference evidence="1" key="2">
    <citation type="journal article" date="2015" name="Data Brief">
        <title>Shoot transcriptome of the giant reed, Arundo donax.</title>
        <authorList>
            <person name="Barrero R.A."/>
            <person name="Guerrero F.D."/>
            <person name="Moolhuijzen P."/>
            <person name="Goolsby J.A."/>
            <person name="Tidwell J."/>
            <person name="Bellgard S.E."/>
            <person name="Bellgard M.I."/>
        </authorList>
    </citation>
    <scope>NUCLEOTIDE SEQUENCE</scope>
    <source>
        <tissue evidence="1">Shoot tissue taken approximately 20 cm above the soil surface</tissue>
    </source>
</reference>
<accession>A0A0A9HKB3</accession>
<proteinExistence type="predicted"/>
<name>A0A0A9HKB3_ARUDO</name>
<reference evidence="1" key="1">
    <citation type="submission" date="2014-09" db="EMBL/GenBank/DDBJ databases">
        <authorList>
            <person name="Magalhaes I.L.F."/>
            <person name="Oliveira U."/>
            <person name="Santos F.R."/>
            <person name="Vidigal T.H.D.A."/>
            <person name="Brescovit A.D."/>
            <person name="Santos A.J."/>
        </authorList>
    </citation>
    <scope>NUCLEOTIDE SEQUENCE</scope>
    <source>
        <tissue evidence="1">Shoot tissue taken approximately 20 cm above the soil surface</tissue>
    </source>
</reference>
<protein>
    <submittedName>
        <fullName evidence="1">Uncharacterized protein</fullName>
    </submittedName>
</protein>
<evidence type="ECO:0000313" key="1">
    <source>
        <dbReference type="EMBL" id="JAE35306.1"/>
    </source>
</evidence>